<accession>A0A2I1H091</accession>
<feature type="compositionally biased region" description="Basic and acidic residues" evidence="1">
    <location>
        <begin position="116"/>
        <end position="131"/>
    </location>
</feature>
<dbReference type="EMBL" id="LLXI01001177">
    <property type="protein sequence ID" value="PKY52298.1"/>
    <property type="molecule type" value="Genomic_DNA"/>
</dbReference>
<gene>
    <name evidence="2" type="ORF">RhiirA4_496198</name>
</gene>
<protein>
    <submittedName>
        <fullName evidence="2">Uncharacterized protein</fullName>
    </submittedName>
</protein>
<feature type="compositionally biased region" description="Polar residues" evidence="1">
    <location>
        <begin position="135"/>
        <end position="146"/>
    </location>
</feature>
<name>A0A2I1H091_9GLOM</name>
<reference evidence="2 3" key="1">
    <citation type="submission" date="2015-10" db="EMBL/GenBank/DDBJ databases">
        <title>Genome analyses suggest a sexual origin of heterokaryosis in a supposedly ancient asexual fungus.</title>
        <authorList>
            <person name="Ropars J."/>
            <person name="Sedzielewska K."/>
            <person name="Noel J."/>
            <person name="Charron P."/>
            <person name="Farinelli L."/>
            <person name="Marton T."/>
            <person name="Kruger M."/>
            <person name="Pelin A."/>
            <person name="Brachmann A."/>
            <person name="Corradi N."/>
        </authorList>
    </citation>
    <scope>NUCLEOTIDE SEQUENCE [LARGE SCALE GENOMIC DNA]</scope>
    <source>
        <strain evidence="2 3">A4</strain>
    </source>
</reference>
<comment type="caution">
    <text evidence="2">The sequence shown here is derived from an EMBL/GenBank/DDBJ whole genome shotgun (WGS) entry which is preliminary data.</text>
</comment>
<evidence type="ECO:0000313" key="3">
    <source>
        <dbReference type="Proteomes" id="UP000234323"/>
    </source>
</evidence>
<sequence>MVKFFKTLEYTFSQREQAEKDLRSALETISSEEGELSSKAPEWLRNFDVMRKSSSAERHWTSTKVNEEREKTRALKLISAEKEEQHFFIVKSNIADEHDSASDDFRARIQERFNKRPSSFEESLHESDSNKKVKSSGQEQMSTGYSAPSPLSPQPGFKDLSSDDSRGPDLSLSDTEIVSSCPRRCSTPEDKIKTVNLDEVPSATTKTSLYVPSSPSTPDCNISE</sequence>
<proteinExistence type="predicted"/>
<organism evidence="2 3">
    <name type="scientific">Rhizophagus irregularis</name>
    <dbReference type="NCBI Taxonomy" id="588596"/>
    <lineage>
        <taxon>Eukaryota</taxon>
        <taxon>Fungi</taxon>
        <taxon>Fungi incertae sedis</taxon>
        <taxon>Mucoromycota</taxon>
        <taxon>Glomeromycotina</taxon>
        <taxon>Glomeromycetes</taxon>
        <taxon>Glomerales</taxon>
        <taxon>Glomeraceae</taxon>
        <taxon>Rhizophagus</taxon>
    </lineage>
</organism>
<dbReference type="AlphaFoldDB" id="A0A2I1H091"/>
<keyword evidence="3" id="KW-1185">Reference proteome</keyword>
<dbReference type="Proteomes" id="UP000234323">
    <property type="component" value="Unassembled WGS sequence"/>
</dbReference>
<evidence type="ECO:0000256" key="1">
    <source>
        <dbReference type="SAM" id="MobiDB-lite"/>
    </source>
</evidence>
<feature type="region of interest" description="Disordered" evidence="1">
    <location>
        <begin position="116"/>
        <end position="199"/>
    </location>
</feature>
<evidence type="ECO:0000313" key="2">
    <source>
        <dbReference type="EMBL" id="PKY52298.1"/>
    </source>
</evidence>